<proteinExistence type="predicted"/>
<reference evidence="2 3" key="1">
    <citation type="submission" date="2019-02" db="EMBL/GenBank/DDBJ databases">
        <title>Sequencing the genomes of 1000 actinobacteria strains.</title>
        <authorList>
            <person name="Klenk H.-P."/>
        </authorList>
    </citation>
    <scope>NUCLEOTIDE SEQUENCE [LARGE SCALE GENOMIC DNA]</scope>
    <source>
        <strain evidence="2 3">DSM 45162</strain>
    </source>
</reference>
<evidence type="ECO:0000313" key="3">
    <source>
        <dbReference type="Proteomes" id="UP000292564"/>
    </source>
</evidence>
<dbReference type="PANTHER" id="PTHR43689">
    <property type="entry name" value="HYDROLASE"/>
    <property type="match status" value="1"/>
</dbReference>
<evidence type="ECO:0000259" key="1">
    <source>
        <dbReference type="Pfam" id="PF00561"/>
    </source>
</evidence>
<dbReference type="AlphaFoldDB" id="A0A4Q7ZSZ3"/>
<dbReference type="RefSeq" id="WP_130512705.1">
    <property type="nucleotide sequence ID" value="NZ_SHKY01000001.1"/>
</dbReference>
<comment type="caution">
    <text evidence="2">The sequence shown here is derived from an EMBL/GenBank/DDBJ whole genome shotgun (WGS) entry which is preliminary data.</text>
</comment>
<dbReference type="InterPro" id="IPR029058">
    <property type="entry name" value="AB_hydrolase_fold"/>
</dbReference>
<dbReference type="InterPro" id="IPR000073">
    <property type="entry name" value="AB_hydrolase_1"/>
</dbReference>
<dbReference type="EMBL" id="SHKY01000001">
    <property type="protein sequence ID" value="RZU54338.1"/>
    <property type="molecule type" value="Genomic_DNA"/>
</dbReference>
<accession>A0A4Q7ZSZ3</accession>
<dbReference type="SUPFAM" id="SSF53474">
    <property type="entry name" value="alpha/beta-Hydrolases"/>
    <property type="match status" value="1"/>
</dbReference>
<sequence length="292" mass="31738">MTATVDAPGTTYVSVRGVRIRVRETGDPAGPPVLLLHGIGRSLEDWAPQHDRFDAEFRVLSVDLPGYGLSQRMPETTTLATLADGVAATLDSVGERRPVHLMGNSLGGAVALQMLARDPSRVQTLALVNSAGFGRGVTSMLRVLAVPGLGRMLLSRTDPRTARHVERQQFHDRAYATEARIAHALRVAAQPDRVPVFLETARALGTFRGVRPAWRSTLLREVAAHPRPTLIVWGDRDLILPATQLAAARTALPHARSHMFADTGHMPQIERADDFAALVRRFLAEAQTEAPA</sequence>
<organism evidence="2 3">
    <name type="scientific">Krasilnikovia cinnamomea</name>
    <dbReference type="NCBI Taxonomy" id="349313"/>
    <lineage>
        <taxon>Bacteria</taxon>
        <taxon>Bacillati</taxon>
        <taxon>Actinomycetota</taxon>
        <taxon>Actinomycetes</taxon>
        <taxon>Micromonosporales</taxon>
        <taxon>Micromonosporaceae</taxon>
        <taxon>Krasilnikovia</taxon>
    </lineage>
</organism>
<dbReference type="PANTHER" id="PTHR43689:SF8">
    <property type="entry name" value="ALPHA_BETA-HYDROLASES SUPERFAMILY PROTEIN"/>
    <property type="match status" value="1"/>
</dbReference>
<evidence type="ECO:0000313" key="2">
    <source>
        <dbReference type="EMBL" id="RZU54338.1"/>
    </source>
</evidence>
<gene>
    <name evidence="2" type="ORF">EV385_6289</name>
</gene>
<keyword evidence="3" id="KW-1185">Reference proteome</keyword>
<feature type="domain" description="AB hydrolase-1" evidence="1">
    <location>
        <begin position="31"/>
        <end position="271"/>
    </location>
</feature>
<name>A0A4Q7ZSZ3_9ACTN</name>
<dbReference type="GO" id="GO:0003824">
    <property type="term" value="F:catalytic activity"/>
    <property type="evidence" value="ECO:0007669"/>
    <property type="project" value="UniProtKB-ARBA"/>
</dbReference>
<dbReference type="OrthoDB" id="3371334at2"/>
<dbReference type="PRINTS" id="PR00111">
    <property type="entry name" value="ABHYDROLASE"/>
</dbReference>
<dbReference type="Pfam" id="PF00561">
    <property type="entry name" value="Abhydrolase_1"/>
    <property type="match status" value="1"/>
</dbReference>
<dbReference type="Gene3D" id="3.40.50.1820">
    <property type="entry name" value="alpha/beta hydrolase"/>
    <property type="match status" value="1"/>
</dbReference>
<dbReference type="Proteomes" id="UP000292564">
    <property type="component" value="Unassembled WGS sequence"/>
</dbReference>
<protein>
    <submittedName>
        <fullName evidence="2">Pimeloyl-ACP methyl ester carboxylesterase</fullName>
    </submittedName>
</protein>